<comment type="caution">
    <text evidence="2">The sequence shown here is derived from an EMBL/GenBank/DDBJ whole genome shotgun (WGS) entry which is preliminary data.</text>
</comment>
<dbReference type="AlphaFoldDB" id="A0A922NMK2"/>
<accession>A0A922NMK2</accession>
<dbReference type="InterPro" id="IPR056009">
    <property type="entry name" value="DUF7587"/>
</dbReference>
<evidence type="ECO:0000313" key="2">
    <source>
        <dbReference type="EMBL" id="KAI1517762.1"/>
    </source>
</evidence>
<reference evidence="3" key="1">
    <citation type="journal article" date="2022" name="Microb. Genom.">
        <title>A global pangenome for the wheat fungal pathogen Pyrenophora tritici-repentis and prediction of effector protein structural homology.</title>
        <authorList>
            <person name="Moolhuijzen P.M."/>
            <person name="See P.T."/>
            <person name="Shi G."/>
            <person name="Powell H.R."/>
            <person name="Cockram J."/>
            <person name="Jorgensen L.N."/>
            <person name="Benslimane H."/>
            <person name="Strelkov S.E."/>
            <person name="Turner J."/>
            <person name="Liu Z."/>
            <person name="Moffat C.S."/>
        </authorList>
    </citation>
    <scope>NUCLEOTIDE SEQUENCE [LARGE SCALE GENOMIC DNA]</scope>
</reference>
<organism evidence="2 3">
    <name type="scientific">Pyrenophora tritici-repentis</name>
    <dbReference type="NCBI Taxonomy" id="45151"/>
    <lineage>
        <taxon>Eukaryota</taxon>
        <taxon>Fungi</taxon>
        <taxon>Dikarya</taxon>
        <taxon>Ascomycota</taxon>
        <taxon>Pezizomycotina</taxon>
        <taxon>Dothideomycetes</taxon>
        <taxon>Pleosporomycetidae</taxon>
        <taxon>Pleosporales</taxon>
        <taxon>Pleosporineae</taxon>
        <taxon>Pleosporaceae</taxon>
        <taxon>Pyrenophora</taxon>
    </lineage>
</organism>
<protein>
    <recommendedName>
        <fullName evidence="1">DUF7587 domain-containing protein</fullName>
    </recommendedName>
</protein>
<proteinExistence type="predicted"/>
<dbReference type="Pfam" id="PF24494">
    <property type="entry name" value="DUF7587"/>
    <property type="match status" value="1"/>
</dbReference>
<evidence type="ECO:0000313" key="3">
    <source>
        <dbReference type="Proteomes" id="UP000249757"/>
    </source>
</evidence>
<name>A0A922NMK2_9PLEO</name>
<sequence>MLNVSSPHAAGERKEHWETLRTKNVPRFLFRAFNSESGGGSHFAINNPTEIVPRGFMNGQNGHRFYEMSEREIFTMADDHFFGRENITEFSSWAASLHVVLYYAQSMPAEHNVHIAVLDRHQLGGEVLIWHALVLVDVFENEYLAHGCVGGSGYTAVPFEQIIECGLGVIFQELD</sequence>
<dbReference type="Proteomes" id="UP000249757">
    <property type="component" value="Unassembled WGS sequence"/>
</dbReference>
<evidence type="ECO:0000259" key="1">
    <source>
        <dbReference type="Pfam" id="PF24494"/>
    </source>
</evidence>
<feature type="domain" description="DUF7587" evidence="1">
    <location>
        <begin position="25"/>
        <end position="139"/>
    </location>
</feature>
<keyword evidence="3" id="KW-1185">Reference proteome</keyword>
<dbReference type="EMBL" id="NRDI02000003">
    <property type="protein sequence ID" value="KAI1517762.1"/>
    <property type="molecule type" value="Genomic_DNA"/>
</dbReference>
<gene>
    <name evidence="2" type="ORF">Ptr86124_003063</name>
</gene>